<feature type="domain" description="Motility protein A N-terminal" evidence="15">
    <location>
        <begin position="4"/>
        <end position="92"/>
    </location>
</feature>
<dbReference type="InterPro" id="IPR022522">
    <property type="entry name" value="Flagellar_motor_stator_MotA"/>
</dbReference>
<gene>
    <name evidence="16" type="primary">motA</name>
    <name evidence="16" type="ORF">CVT23_13875</name>
</gene>
<comment type="subcellular location">
    <subcellularLocation>
        <location evidence="1">Cell inner membrane</location>
        <topology evidence="1">Multi-pass membrane protein</topology>
    </subcellularLocation>
</comment>
<dbReference type="GO" id="GO:0006935">
    <property type="term" value="P:chemotaxis"/>
    <property type="evidence" value="ECO:0007669"/>
    <property type="project" value="UniProtKB-KW"/>
</dbReference>
<keyword evidence="4" id="KW-1003">Cell membrane</keyword>
<reference evidence="16 17" key="1">
    <citation type="submission" date="2017-11" db="EMBL/GenBank/DDBJ databases">
        <title>Draft genome sequence of Rhizobiales bacterium SY3-13.</title>
        <authorList>
            <person name="Sun C."/>
        </authorList>
    </citation>
    <scope>NUCLEOTIDE SEQUENCE [LARGE SCALE GENOMIC DNA]</scope>
    <source>
        <strain evidence="16 17">SY3-13</strain>
    </source>
</reference>
<keyword evidence="16" id="KW-0966">Cell projection</keyword>
<dbReference type="RefSeq" id="WP_109794107.1">
    <property type="nucleotide sequence ID" value="NZ_PHIG01000037.1"/>
</dbReference>
<evidence type="ECO:0000256" key="8">
    <source>
        <dbReference type="ARBA" id="ARBA00022779"/>
    </source>
</evidence>
<dbReference type="GO" id="GO:0071978">
    <property type="term" value="P:bacterial-type flagellum-dependent swarming motility"/>
    <property type="evidence" value="ECO:0007669"/>
    <property type="project" value="InterPro"/>
</dbReference>
<evidence type="ECO:0000256" key="10">
    <source>
        <dbReference type="ARBA" id="ARBA00022989"/>
    </source>
</evidence>
<feature type="transmembrane region" description="Helical" evidence="13">
    <location>
        <begin position="197"/>
        <end position="219"/>
    </location>
</feature>
<dbReference type="AlphaFoldDB" id="A0A2M9G000"/>
<keyword evidence="9" id="KW-0375">Hydrogen ion transport</keyword>
<evidence type="ECO:0000256" key="6">
    <source>
        <dbReference type="ARBA" id="ARBA00022519"/>
    </source>
</evidence>
<dbReference type="GO" id="GO:0005886">
    <property type="term" value="C:plasma membrane"/>
    <property type="evidence" value="ECO:0007669"/>
    <property type="project" value="UniProtKB-SubCell"/>
</dbReference>
<organism evidence="16 17">
    <name type="scientific">Minwuia thermotolerans</name>
    <dbReference type="NCBI Taxonomy" id="2056226"/>
    <lineage>
        <taxon>Bacteria</taxon>
        <taxon>Pseudomonadati</taxon>
        <taxon>Pseudomonadota</taxon>
        <taxon>Alphaproteobacteria</taxon>
        <taxon>Minwuiales</taxon>
        <taxon>Minwuiaceae</taxon>
        <taxon>Minwuia</taxon>
    </lineage>
</organism>
<proteinExistence type="inferred from homology"/>
<dbReference type="PANTHER" id="PTHR30433">
    <property type="entry name" value="CHEMOTAXIS PROTEIN MOTA"/>
    <property type="match status" value="1"/>
</dbReference>
<dbReference type="InterPro" id="IPR047055">
    <property type="entry name" value="MotA-like"/>
</dbReference>
<dbReference type="OrthoDB" id="9782603at2"/>
<evidence type="ECO:0000259" key="15">
    <source>
        <dbReference type="Pfam" id="PF20560"/>
    </source>
</evidence>
<keyword evidence="17" id="KW-1185">Reference proteome</keyword>
<protein>
    <submittedName>
        <fullName evidence="16">Flagellar motor stator protein MotA</fullName>
    </submittedName>
</protein>
<dbReference type="InterPro" id="IPR002898">
    <property type="entry name" value="MotA_ExbB_proton_chnl"/>
</dbReference>
<evidence type="ECO:0000256" key="2">
    <source>
        <dbReference type="ARBA" id="ARBA00008038"/>
    </source>
</evidence>
<dbReference type="NCBIfam" id="TIGR03818">
    <property type="entry name" value="MotA1"/>
    <property type="match status" value="1"/>
</dbReference>
<evidence type="ECO:0000313" key="16">
    <source>
        <dbReference type="EMBL" id="PJK29004.1"/>
    </source>
</evidence>
<keyword evidence="12 13" id="KW-0472">Membrane</keyword>
<evidence type="ECO:0000256" key="13">
    <source>
        <dbReference type="SAM" id="Phobius"/>
    </source>
</evidence>
<keyword evidence="5" id="KW-0145">Chemotaxis</keyword>
<dbReference type="GO" id="GO:1902600">
    <property type="term" value="P:proton transmembrane transport"/>
    <property type="evidence" value="ECO:0007669"/>
    <property type="project" value="UniProtKB-KW"/>
</dbReference>
<keyword evidence="10 13" id="KW-1133">Transmembrane helix</keyword>
<dbReference type="InterPro" id="IPR046786">
    <property type="entry name" value="MotA_N"/>
</dbReference>
<comment type="caution">
    <text evidence="16">The sequence shown here is derived from an EMBL/GenBank/DDBJ whole genome shotgun (WGS) entry which is preliminary data.</text>
</comment>
<evidence type="ECO:0000256" key="4">
    <source>
        <dbReference type="ARBA" id="ARBA00022475"/>
    </source>
</evidence>
<evidence type="ECO:0000256" key="7">
    <source>
        <dbReference type="ARBA" id="ARBA00022692"/>
    </source>
</evidence>
<keyword evidence="6" id="KW-0997">Cell inner membrane</keyword>
<evidence type="ECO:0000256" key="11">
    <source>
        <dbReference type="ARBA" id="ARBA00023065"/>
    </source>
</evidence>
<keyword evidence="11" id="KW-0406">Ion transport</keyword>
<accession>A0A2M9G000</accession>
<dbReference type="Pfam" id="PF01618">
    <property type="entry name" value="MotA_ExbB"/>
    <property type="match status" value="1"/>
</dbReference>
<keyword evidence="7 13" id="KW-0812">Transmembrane</keyword>
<evidence type="ECO:0000313" key="17">
    <source>
        <dbReference type="Proteomes" id="UP000229498"/>
    </source>
</evidence>
<feature type="transmembrane region" description="Helical" evidence="13">
    <location>
        <begin position="171"/>
        <end position="191"/>
    </location>
</feature>
<evidence type="ECO:0000256" key="5">
    <source>
        <dbReference type="ARBA" id="ARBA00022500"/>
    </source>
</evidence>
<evidence type="ECO:0000256" key="1">
    <source>
        <dbReference type="ARBA" id="ARBA00004429"/>
    </source>
</evidence>
<feature type="domain" description="MotA/TolQ/ExbB proton channel" evidence="14">
    <location>
        <begin position="134"/>
        <end position="237"/>
    </location>
</feature>
<evidence type="ECO:0000256" key="9">
    <source>
        <dbReference type="ARBA" id="ARBA00022781"/>
    </source>
</evidence>
<evidence type="ECO:0000259" key="14">
    <source>
        <dbReference type="Pfam" id="PF01618"/>
    </source>
</evidence>
<dbReference type="Pfam" id="PF20560">
    <property type="entry name" value="MotA_N"/>
    <property type="match status" value="1"/>
</dbReference>
<keyword evidence="16" id="KW-0969">Cilium</keyword>
<name>A0A2M9G000_9PROT</name>
<dbReference type="InterPro" id="IPR000540">
    <property type="entry name" value="Flag_MotA_CS"/>
</dbReference>
<comment type="similarity">
    <text evidence="2">Belongs to the MotA family.</text>
</comment>
<keyword evidence="16" id="KW-0282">Flagellum</keyword>
<evidence type="ECO:0000256" key="3">
    <source>
        <dbReference type="ARBA" id="ARBA00022448"/>
    </source>
</evidence>
<sequence>MFFIIGVVVVIGSVLGGYLPHGSFAVLIQPLEVVIICGSAFGAFIISNPKTVIFGVFKSIGKILKGQPYNKATYEELLTLQYTIFKLAKAKGMLALEAHIEDPEKSSIFTAFPGFMKNHHAVEFVCDYLRLMTMGTENSHEMEALMDEDIETHHHEQHAVSAAVTTAGDGLPAFGIVAAVLGVIITMQYISEPPEVLGGKIAAALVGTFLGIFLAYGFVGPMGKSLEAYAEAETKYYQCIKAGLLAYMNGYAPAVAVEFARKTLYSHERPSFKEVEDAVESAPKV</sequence>
<keyword evidence="3" id="KW-0813">Transport</keyword>
<dbReference type="PROSITE" id="PS01307">
    <property type="entry name" value="MOTA"/>
    <property type="match status" value="1"/>
</dbReference>
<evidence type="ECO:0000256" key="12">
    <source>
        <dbReference type="ARBA" id="ARBA00023136"/>
    </source>
</evidence>
<feature type="transmembrane region" description="Helical" evidence="13">
    <location>
        <begin position="26"/>
        <end position="46"/>
    </location>
</feature>
<dbReference type="EMBL" id="PHIG01000037">
    <property type="protein sequence ID" value="PJK29004.1"/>
    <property type="molecule type" value="Genomic_DNA"/>
</dbReference>
<dbReference type="Proteomes" id="UP000229498">
    <property type="component" value="Unassembled WGS sequence"/>
</dbReference>
<keyword evidence="8" id="KW-0283">Flagellar rotation</keyword>
<dbReference type="PANTHER" id="PTHR30433:SF4">
    <property type="entry name" value="MOTILITY PROTEIN A"/>
    <property type="match status" value="1"/>
</dbReference>